<dbReference type="SUPFAM" id="SSF50911">
    <property type="entry name" value="Mannose 6-phosphate receptor domain"/>
    <property type="match status" value="2"/>
</dbReference>
<keyword evidence="11" id="KW-1185">Reference proteome</keyword>
<evidence type="ECO:0000256" key="1">
    <source>
        <dbReference type="ARBA" id="ARBA00004319"/>
    </source>
</evidence>
<evidence type="ECO:0000256" key="6">
    <source>
        <dbReference type="ARBA" id="ARBA00037585"/>
    </source>
</evidence>
<dbReference type="AlphaFoldDB" id="A0A8S3Z8T8"/>
<accession>A0A8S3Z8T8</accession>
<sequence>NEALTYTGPSADELLRPFFRENRCSYRIENYWTYELCHGKHLKQYHETKEQGKEPKVQEYYLGMGNHHEQMKDAADIPAEVTAGVPVRSVDGVELPYYEVIMDGGSRCDLTGKPRKAHVFYVCQPEGMGEILELKESSTCEYEVVVLASYLCSHPKYRPKSQPVNEIKCHAMHGSPLKPRELTHAEVESRYLQDSGQDYIMQSTSTEAPGSSRQNKLHRKQPVISGQVGEPSVQPDQQSALGAVTDKQTLRGFLTGSQCLIGGAGWWRHELCFGSFVTQFHSEKGRDVNIFLGYWNKDKHVQWLKDNPQKQPRPADVRKHVSLFYSDGDVCDLTGKPRTCEVRLKCIENLRNPHALVLVLEEPESCQYVLTVESTLFCPILKHADDDGLFNHVEL</sequence>
<dbReference type="Proteomes" id="UP000678393">
    <property type="component" value="Unassembled WGS sequence"/>
</dbReference>
<feature type="non-terminal residue" evidence="10">
    <location>
        <position position="1"/>
    </location>
</feature>
<dbReference type="PANTHER" id="PTHR15414">
    <property type="entry name" value="OS-9-RELATED"/>
    <property type="match status" value="1"/>
</dbReference>
<keyword evidence="3" id="KW-0677">Repeat</keyword>
<evidence type="ECO:0000259" key="9">
    <source>
        <dbReference type="PROSITE" id="PS51914"/>
    </source>
</evidence>
<evidence type="ECO:0000256" key="5">
    <source>
        <dbReference type="ARBA" id="ARBA00023157"/>
    </source>
</evidence>
<evidence type="ECO:0000313" key="11">
    <source>
        <dbReference type="Proteomes" id="UP000678393"/>
    </source>
</evidence>
<dbReference type="InterPro" id="IPR009011">
    <property type="entry name" value="Man6P_isomerase_rcpt-bd_dom_sf"/>
</dbReference>
<dbReference type="PROSITE" id="PS51914">
    <property type="entry name" value="MRH"/>
    <property type="match status" value="2"/>
</dbReference>
<gene>
    <name evidence="10" type="ORF">CUNI_LOCUS10196</name>
</gene>
<name>A0A8S3Z8T8_9EUPU</name>
<proteinExistence type="predicted"/>
<dbReference type="InterPro" id="IPR045149">
    <property type="entry name" value="OS-9-like"/>
</dbReference>
<dbReference type="PANTHER" id="PTHR15414:SF0">
    <property type="entry name" value="ENDOPLASMIC RETICULUM LECTIN 1"/>
    <property type="match status" value="1"/>
</dbReference>
<organism evidence="10 11">
    <name type="scientific">Candidula unifasciata</name>
    <dbReference type="NCBI Taxonomy" id="100452"/>
    <lineage>
        <taxon>Eukaryota</taxon>
        <taxon>Metazoa</taxon>
        <taxon>Spiralia</taxon>
        <taxon>Lophotrochozoa</taxon>
        <taxon>Mollusca</taxon>
        <taxon>Gastropoda</taxon>
        <taxon>Heterobranchia</taxon>
        <taxon>Euthyneura</taxon>
        <taxon>Panpulmonata</taxon>
        <taxon>Eupulmonata</taxon>
        <taxon>Stylommatophora</taxon>
        <taxon>Helicina</taxon>
        <taxon>Helicoidea</taxon>
        <taxon>Geomitridae</taxon>
        <taxon>Candidula</taxon>
    </lineage>
</organism>
<dbReference type="EMBL" id="CAJHNH020001829">
    <property type="protein sequence ID" value="CAG5124638.1"/>
    <property type="molecule type" value="Genomic_DNA"/>
</dbReference>
<keyword evidence="4" id="KW-0256">Endoplasmic reticulum</keyword>
<dbReference type="Gene3D" id="2.70.130.10">
    <property type="entry name" value="Mannose-6-phosphate receptor binding domain"/>
    <property type="match status" value="2"/>
</dbReference>
<evidence type="ECO:0000256" key="4">
    <source>
        <dbReference type="ARBA" id="ARBA00022824"/>
    </source>
</evidence>
<dbReference type="OrthoDB" id="239053at2759"/>
<reference evidence="10" key="1">
    <citation type="submission" date="2021-04" db="EMBL/GenBank/DDBJ databases">
        <authorList>
            <consortium name="Molecular Ecology Group"/>
        </authorList>
    </citation>
    <scope>NUCLEOTIDE SEQUENCE</scope>
</reference>
<evidence type="ECO:0000256" key="2">
    <source>
        <dbReference type="ARBA" id="ARBA00022729"/>
    </source>
</evidence>
<dbReference type="Pfam" id="PF07915">
    <property type="entry name" value="PRKCSH"/>
    <property type="match status" value="2"/>
</dbReference>
<evidence type="ECO:0000256" key="7">
    <source>
        <dbReference type="ARBA" id="ARBA00041108"/>
    </source>
</evidence>
<protein>
    <recommendedName>
        <fullName evidence="7">Endoplasmic reticulum lectin 1</fullName>
    </recommendedName>
    <alternativeName>
        <fullName evidence="8">ER lectin</fullName>
    </alternativeName>
</protein>
<keyword evidence="5" id="KW-1015">Disulfide bond</keyword>
<feature type="domain" description="MRH" evidence="9">
    <location>
        <begin position="257"/>
        <end position="380"/>
    </location>
</feature>
<dbReference type="GO" id="GO:0030968">
    <property type="term" value="P:endoplasmic reticulum unfolded protein response"/>
    <property type="evidence" value="ECO:0007669"/>
    <property type="project" value="InterPro"/>
</dbReference>
<evidence type="ECO:0000256" key="3">
    <source>
        <dbReference type="ARBA" id="ARBA00022737"/>
    </source>
</evidence>
<evidence type="ECO:0000256" key="8">
    <source>
        <dbReference type="ARBA" id="ARBA00041661"/>
    </source>
</evidence>
<dbReference type="GO" id="GO:0005788">
    <property type="term" value="C:endoplasmic reticulum lumen"/>
    <property type="evidence" value="ECO:0007669"/>
    <property type="project" value="UniProtKB-SubCell"/>
</dbReference>
<dbReference type="InterPro" id="IPR044865">
    <property type="entry name" value="MRH_dom"/>
</dbReference>
<dbReference type="FunFam" id="2.70.130.10:FF:000003">
    <property type="entry name" value="Endoplasmic reticulum lectin 1"/>
    <property type="match status" value="1"/>
</dbReference>
<dbReference type="FunFam" id="2.70.130.10:FF:000001">
    <property type="entry name" value="Endoplasmic reticulum lectin 1"/>
    <property type="match status" value="1"/>
</dbReference>
<dbReference type="InterPro" id="IPR012913">
    <property type="entry name" value="OS9-like_dom"/>
</dbReference>
<comment type="caution">
    <text evidence="10">The sequence shown here is derived from an EMBL/GenBank/DDBJ whole genome shotgun (WGS) entry which is preliminary data.</text>
</comment>
<feature type="domain" description="MRH" evidence="9">
    <location>
        <begin position="22"/>
        <end position="154"/>
    </location>
</feature>
<comment type="subcellular location">
    <subcellularLocation>
        <location evidence="1">Endoplasmic reticulum lumen</location>
    </subcellularLocation>
</comment>
<keyword evidence="2" id="KW-0732">Signal</keyword>
<comment type="function">
    <text evidence="6">Probable lectin that binds selectively to improperly folded lumenal proteins. May function in endoplasmic reticulum quality control and endoplasmic reticulum-associated degradation (ERAD) of both non-glycosylated proteins and glycoproteins.</text>
</comment>
<evidence type="ECO:0000313" key="10">
    <source>
        <dbReference type="EMBL" id="CAG5124638.1"/>
    </source>
</evidence>
<dbReference type="GO" id="GO:0030970">
    <property type="term" value="P:retrograde protein transport, ER to cytosol"/>
    <property type="evidence" value="ECO:0007669"/>
    <property type="project" value="TreeGrafter"/>
</dbReference>